<evidence type="ECO:0000256" key="6">
    <source>
        <dbReference type="ARBA" id="ARBA00023316"/>
    </source>
</evidence>
<feature type="active site" description="Acyl-ester intermediate" evidence="7">
    <location>
        <position position="71"/>
    </location>
</feature>
<keyword evidence="4" id="KW-0133">Cell shape</keyword>
<accession>A0A9D1IRR5</accession>
<evidence type="ECO:0000256" key="3">
    <source>
        <dbReference type="ARBA" id="ARBA00022801"/>
    </source>
</evidence>
<evidence type="ECO:0000259" key="10">
    <source>
        <dbReference type="Pfam" id="PF00768"/>
    </source>
</evidence>
<evidence type="ECO:0000313" key="11">
    <source>
        <dbReference type="EMBL" id="HIU42108.1"/>
    </source>
</evidence>
<evidence type="ECO:0000313" key="12">
    <source>
        <dbReference type="Proteomes" id="UP000824082"/>
    </source>
</evidence>
<dbReference type="InterPro" id="IPR018044">
    <property type="entry name" value="Peptidase_S11"/>
</dbReference>
<reference evidence="11" key="1">
    <citation type="submission" date="2020-10" db="EMBL/GenBank/DDBJ databases">
        <authorList>
            <person name="Gilroy R."/>
        </authorList>
    </citation>
    <scope>NUCLEOTIDE SEQUENCE</scope>
    <source>
        <strain evidence="11">4509</strain>
    </source>
</reference>
<dbReference type="GO" id="GO:0009252">
    <property type="term" value="P:peptidoglycan biosynthetic process"/>
    <property type="evidence" value="ECO:0007669"/>
    <property type="project" value="UniProtKB-KW"/>
</dbReference>
<dbReference type="GO" id="GO:0009002">
    <property type="term" value="F:serine-type D-Ala-D-Ala carboxypeptidase activity"/>
    <property type="evidence" value="ECO:0007669"/>
    <property type="project" value="InterPro"/>
</dbReference>
<dbReference type="PANTHER" id="PTHR21581:SF6">
    <property type="entry name" value="TRAFFICKING PROTEIN PARTICLE COMPLEX SUBUNIT 12"/>
    <property type="match status" value="1"/>
</dbReference>
<protein>
    <submittedName>
        <fullName evidence="11">D-alanyl-D-alanine carboxypeptidase</fullName>
    </submittedName>
</protein>
<dbReference type="GO" id="GO:0008360">
    <property type="term" value="P:regulation of cell shape"/>
    <property type="evidence" value="ECO:0007669"/>
    <property type="project" value="UniProtKB-KW"/>
</dbReference>
<dbReference type="GO" id="GO:0006508">
    <property type="term" value="P:proteolysis"/>
    <property type="evidence" value="ECO:0007669"/>
    <property type="project" value="InterPro"/>
</dbReference>
<evidence type="ECO:0000256" key="4">
    <source>
        <dbReference type="ARBA" id="ARBA00022960"/>
    </source>
</evidence>
<gene>
    <name evidence="11" type="ORF">IAD19_06095</name>
</gene>
<dbReference type="Gene3D" id="3.40.710.10">
    <property type="entry name" value="DD-peptidase/beta-lactamase superfamily"/>
    <property type="match status" value="1"/>
</dbReference>
<comment type="similarity">
    <text evidence="1 9">Belongs to the peptidase S11 family.</text>
</comment>
<sequence>MLAGCAILLTAVLIIAGAAYLLTRWLAFTWEDKNNLISSDGLYSHSALLLDRQTGQVLSRKNGDQSIYPASLTKLMTVYLAVKELDPQQVITLDEPIFPPLYAQQASLAGFEPGERVSALDLMYGALLPSGAECCVGLAQAMAGSETAFAEQMNREAKNLGMKHTHFVNSTGLQDKDHYSTAEDLALLLDTALEEPLFYQIFTTHSYTATGSFHPFGLTFTGTLWELPEAESLKNGIILGGKTGYTQEAGLCLASLAEVGGREYLLITAGAKGDHSTPPYHLYDALTLYGRIQIS</sequence>
<feature type="binding site" evidence="8">
    <location>
        <position position="242"/>
    </location>
    <ligand>
        <name>substrate</name>
    </ligand>
</feature>
<evidence type="ECO:0000256" key="2">
    <source>
        <dbReference type="ARBA" id="ARBA00022729"/>
    </source>
</evidence>
<keyword evidence="11" id="KW-0645">Protease</keyword>
<organism evidence="11 12">
    <name type="scientific">Candidatus Egerieicola faecale</name>
    <dbReference type="NCBI Taxonomy" id="2840774"/>
    <lineage>
        <taxon>Bacteria</taxon>
        <taxon>Bacillati</taxon>
        <taxon>Bacillota</taxon>
        <taxon>Clostridia</taxon>
        <taxon>Eubacteriales</taxon>
        <taxon>Oscillospiraceae</taxon>
        <taxon>Oscillospiraceae incertae sedis</taxon>
        <taxon>Candidatus Egerieicola</taxon>
    </lineage>
</organism>
<dbReference type="InterPro" id="IPR012338">
    <property type="entry name" value="Beta-lactam/transpept-like"/>
</dbReference>
<evidence type="ECO:0000256" key="9">
    <source>
        <dbReference type="RuleBase" id="RU004016"/>
    </source>
</evidence>
<proteinExistence type="inferred from homology"/>
<feature type="active site" evidence="7">
    <location>
        <position position="130"/>
    </location>
</feature>
<dbReference type="EMBL" id="DVMX01000119">
    <property type="protein sequence ID" value="HIU42108.1"/>
    <property type="molecule type" value="Genomic_DNA"/>
</dbReference>
<keyword evidence="2" id="KW-0732">Signal</keyword>
<dbReference type="Pfam" id="PF00768">
    <property type="entry name" value="Peptidase_S11"/>
    <property type="match status" value="1"/>
</dbReference>
<reference evidence="11" key="2">
    <citation type="journal article" date="2021" name="PeerJ">
        <title>Extensive microbial diversity within the chicken gut microbiome revealed by metagenomics and culture.</title>
        <authorList>
            <person name="Gilroy R."/>
            <person name="Ravi A."/>
            <person name="Getino M."/>
            <person name="Pursley I."/>
            <person name="Horton D.L."/>
            <person name="Alikhan N.F."/>
            <person name="Baker D."/>
            <person name="Gharbi K."/>
            <person name="Hall N."/>
            <person name="Watson M."/>
            <person name="Adriaenssens E.M."/>
            <person name="Foster-Nyarko E."/>
            <person name="Jarju S."/>
            <person name="Secka A."/>
            <person name="Antonio M."/>
            <person name="Oren A."/>
            <person name="Chaudhuri R.R."/>
            <person name="La Ragione R."/>
            <person name="Hildebrand F."/>
            <person name="Pallen M.J."/>
        </authorList>
    </citation>
    <scope>NUCLEOTIDE SEQUENCE</scope>
    <source>
        <strain evidence="11">4509</strain>
    </source>
</reference>
<evidence type="ECO:0000256" key="7">
    <source>
        <dbReference type="PIRSR" id="PIRSR618044-1"/>
    </source>
</evidence>
<dbReference type="AlphaFoldDB" id="A0A9D1IRR5"/>
<name>A0A9D1IRR5_9FIRM</name>
<feature type="domain" description="Peptidase S11 D-alanyl-D-alanine carboxypeptidase A N-terminal" evidence="10">
    <location>
        <begin position="41"/>
        <end position="272"/>
    </location>
</feature>
<dbReference type="PRINTS" id="PR00725">
    <property type="entry name" value="DADACBPTASE1"/>
</dbReference>
<keyword evidence="11" id="KW-0121">Carboxypeptidase</keyword>
<evidence type="ECO:0000256" key="1">
    <source>
        <dbReference type="ARBA" id="ARBA00007164"/>
    </source>
</evidence>
<dbReference type="Proteomes" id="UP000824082">
    <property type="component" value="Unassembled WGS sequence"/>
</dbReference>
<evidence type="ECO:0000256" key="8">
    <source>
        <dbReference type="PIRSR" id="PIRSR618044-2"/>
    </source>
</evidence>
<dbReference type="InterPro" id="IPR001967">
    <property type="entry name" value="Peptidase_S11_N"/>
</dbReference>
<keyword evidence="6" id="KW-0961">Cell wall biogenesis/degradation</keyword>
<keyword evidence="5" id="KW-0573">Peptidoglycan synthesis</keyword>
<comment type="caution">
    <text evidence="11">The sequence shown here is derived from an EMBL/GenBank/DDBJ whole genome shotgun (WGS) entry which is preliminary data.</text>
</comment>
<keyword evidence="3" id="KW-0378">Hydrolase</keyword>
<feature type="active site" description="Proton acceptor" evidence="7">
    <location>
        <position position="74"/>
    </location>
</feature>
<dbReference type="PANTHER" id="PTHR21581">
    <property type="entry name" value="D-ALANYL-D-ALANINE CARBOXYPEPTIDASE"/>
    <property type="match status" value="1"/>
</dbReference>
<dbReference type="SUPFAM" id="SSF56601">
    <property type="entry name" value="beta-lactamase/transpeptidase-like"/>
    <property type="match status" value="1"/>
</dbReference>
<dbReference type="GO" id="GO:0071555">
    <property type="term" value="P:cell wall organization"/>
    <property type="evidence" value="ECO:0007669"/>
    <property type="project" value="UniProtKB-KW"/>
</dbReference>
<evidence type="ECO:0000256" key="5">
    <source>
        <dbReference type="ARBA" id="ARBA00022984"/>
    </source>
</evidence>